<dbReference type="InterPro" id="IPR009081">
    <property type="entry name" value="PP-bd_ACP"/>
</dbReference>
<accession>A0A372M1B3</accession>
<evidence type="ECO:0000259" key="5">
    <source>
        <dbReference type="PROSITE" id="PS50075"/>
    </source>
</evidence>
<dbReference type="FunFam" id="1.10.1200.10:FF:000016">
    <property type="entry name" value="Non-ribosomal peptide synthase"/>
    <property type="match status" value="1"/>
</dbReference>
<organism evidence="6 7">
    <name type="scientific">Streptomyces triticagri</name>
    <dbReference type="NCBI Taxonomy" id="2293568"/>
    <lineage>
        <taxon>Bacteria</taxon>
        <taxon>Bacillati</taxon>
        <taxon>Actinomycetota</taxon>
        <taxon>Actinomycetes</taxon>
        <taxon>Kitasatosporales</taxon>
        <taxon>Streptomycetaceae</taxon>
        <taxon>Streptomyces</taxon>
    </lineage>
</organism>
<dbReference type="GO" id="GO:0072330">
    <property type="term" value="P:monocarboxylic acid biosynthetic process"/>
    <property type="evidence" value="ECO:0007669"/>
    <property type="project" value="UniProtKB-ARBA"/>
</dbReference>
<comment type="caution">
    <text evidence="6">The sequence shown here is derived from an EMBL/GenBank/DDBJ whole genome shotgun (WGS) entry which is preliminary data.</text>
</comment>
<evidence type="ECO:0000256" key="3">
    <source>
        <dbReference type="ARBA" id="ARBA00022450"/>
    </source>
</evidence>
<evidence type="ECO:0000313" key="7">
    <source>
        <dbReference type="Proteomes" id="UP000263094"/>
    </source>
</evidence>
<dbReference type="Pfam" id="PF00550">
    <property type="entry name" value="PP-binding"/>
    <property type="match status" value="1"/>
</dbReference>
<dbReference type="SUPFAM" id="SSF56801">
    <property type="entry name" value="Acetyl-CoA synthetase-like"/>
    <property type="match status" value="1"/>
</dbReference>
<sequence>VDQTLVTTTPDADGNPQLTAYLTQPTHTDPLTAGELRSFLAERLTPAMVPARLVRLDTFPLLTNGKIDLNSLAGAAGEELVAQREYEPPAGPLEEVLAGIWADVLGREQVGVHDDFYDLGGHSLLATQVVSRVRTLLRIEVSLRSFVGISTVRQLAALARTTGSQEGLDADQIAGLVLQISRLSQDEAAQQLRS</sequence>
<dbReference type="PANTHER" id="PTHR45527:SF1">
    <property type="entry name" value="FATTY ACID SYNTHASE"/>
    <property type="match status" value="1"/>
</dbReference>
<comment type="similarity">
    <text evidence="2">Belongs to the ATP-dependent AMP-binding enzyme family.</text>
</comment>
<protein>
    <submittedName>
        <fullName evidence="6">Non-ribosomal peptide synthetase</fullName>
    </submittedName>
</protein>
<evidence type="ECO:0000313" key="6">
    <source>
        <dbReference type="EMBL" id="RFU84087.1"/>
    </source>
</evidence>
<dbReference type="SUPFAM" id="SSF47336">
    <property type="entry name" value="ACP-like"/>
    <property type="match status" value="1"/>
</dbReference>
<dbReference type="AlphaFoldDB" id="A0A372M1B3"/>
<dbReference type="Gene3D" id="3.30.300.30">
    <property type="match status" value="1"/>
</dbReference>
<dbReference type="Gene3D" id="1.10.1200.10">
    <property type="entry name" value="ACP-like"/>
    <property type="match status" value="1"/>
</dbReference>
<comment type="cofactor">
    <cofactor evidence="1">
        <name>pantetheine 4'-phosphate</name>
        <dbReference type="ChEBI" id="CHEBI:47942"/>
    </cofactor>
</comment>
<keyword evidence="7" id="KW-1185">Reference proteome</keyword>
<proteinExistence type="inferred from homology"/>
<keyword evidence="3" id="KW-0596">Phosphopantetheine</keyword>
<dbReference type="InterPro" id="IPR036736">
    <property type="entry name" value="ACP-like_sf"/>
</dbReference>
<dbReference type="PROSITE" id="PS00012">
    <property type="entry name" value="PHOSPHOPANTETHEINE"/>
    <property type="match status" value="1"/>
</dbReference>
<keyword evidence="4" id="KW-0597">Phosphoprotein</keyword>
<gene>
    <name evidence="6" type="ORF">DY218_24370</name>
</gene>
<dbReference type="PANTHER" id="PTHR45527">
    <property type="entry name" value="NONRIBOSOMAL PEPTIDE SYNTHETASE"/>
    <property type="match status" value="1"/>
</dbReference>
<dbReference type="GO" id="GO:0044550">
    <property type="term" value="P:secondary metabolite biosynthetic process"/>
    <property type="evidence" value="ECO:0007669"/>
    <property type="project" value="TreeGrafter"/>
</dbReference>
<dbReference type="GO" id="GO:0031177">
    <property type="term" value="F:phosphopantetheine binding"/>
    <property type="evidence" value="ECO:0007669"/>
    <property type="project" value="TreeGrafter"/>
</dbReference>
<evidence type="ECO:0000256" key="4">
    <source>
        <dbReference type="ARBA" id="ARBA00022553"/>
    </source>
</evidence>
<name>A0A372M1B3_9ACTN</name>
<evidence type="ECO:0000256" key="2">
    <source>
        <dbReference type="ARBA" id="ARBA00006432"/>
    </source>
</evidence>
<dbReference type="InterPro" id="IPR006162">
    <property type="entry name" value="Ppantetheine_attach_site"/>
</dbReference>
<dbReference type="PROSITE" id="PS50075">
    <property type="entry name" value="CARRIER"/>
    <property type="match status" value="1"/>
</dbReference>
<feature type="domain" description="Carrier" evidence="5">
    <location>
        <begin position="88"/>
        <end position="163"/>
    </location>
</feature>
<feature type="non-terminal residue" evidence="6">
    <location>
        <position position="1"/>
    </location>
</feature>
<dbReference type="GO" id="GO:0005737">
    <property type="term" value="C:cytoplasm"/>
    <property type="evidence" value="ECO:0007669"/>
    <property type="project" value="TreeGrafter"/>
</dbReference>
<evidence type="ECO:0000256" key="1">
    <source>
        <dbReference type="ARBA" id="ARBA00001957"/>
    </source>
</evidence>
<dbReference type="RefSeq" id="WP_199566840.1">
    <property type="nucleotide sequence ID" value="NZ_QUAK01000136.1"/>
</dbReference>
<dbReference type="GO" id="GO:0043041">
    <property type="term" value="P:amino acid activation for nonribosomal peptide biosynthetic process"/>
    <property type="evidence" value="ECO:0007669"/>
    <property type="project" value="TreeGrafter"/>
</dbReference>
<dbReference type="EMBL" id="QUAK01000136">
    <property type="protein sequence ID" value="RFU84087.1"/>
    <property type="molecule type" value="Genomic_DNA"/>
</dbReference>
<reference evidence="6 7" key="1">
    <citation type="submission" date="2018-08" db="EMBL/GenBank/DDBJ databases">
        <title>Isolation, diversity and antifungal activity of Actinobacteria from wheat.</title>
        <authorList>
            <person name="Han C."/>
        </authorList>
    </citation>
    <scope>NUCLEOTIDE SEQUENCE [LARGE SCALE GENOMIC DNA]</scope>
    <source>
        <strain evidence="6 7">NEAU-YY421</strain>
    </source>
</reference>
<dbReference type="Proteomes" id="UP000263094">
    <property type="component" value="Unassembled WGS sequence"/>
</dbReference>
<dbReference type="InterPro" id="IPR045851">
    <property type="entry name" value="AMP-bd_C_sf"/>
</dbReference>